<feature type="domain" description="DOMON" evidence="2">
    <location>
        <begin position="190"/>
        <end position="280"/>
    </location>
</feature>
<dbReference type="PANTHER" id="PTHR10157:SF23">
    <property type="entry name" value="MOXD1 HOMOLOG 1"/>
    <property type="match status" value="1"/>
</dbReference>
<keyword evidence="3" id="KW-0560">Oxidoreductase</keyword>
<sequence length="280" mass="31607">MKIFGSVVLLFAAFFSSTKGDKSMYKMESYDNGNYKVMWKYDMITDMFYFNVTVKATGWVGFGVSKTKGGMKDYDVMVGGVDKSGKGYAKDYLTTEQAMPMPPDAEQNYNLTNSWEMNGYTSLMFSRKRDTGDTQGDVVIEPGMMYLIWAYHDMYDVNKTANYTFKKHTKRDAVEYTFIEPGFTKVAINNNYAMYWKYNAGEDMFYFKVMAKATGWVAFGVSTQGGGMNGYDVMIGGVNNGTGYIGVSHLKRVHVYAALNSSNGSQGKKKRTREHSSIYP</sequence>
<dbReference type="EMBL" id="LSMT01000115">
    <property type="protein sequence ID" value="PFX26942.1"/>
    <property type="molecule type" value="Genomic_DNA"/>
</dbReference>
<keyword evidence="3" id="KW-0503">Monooxygenase</keyword>
<dbReference type="SMART" id="SM00664">
    <property type="entry name" value="DoH"/>
    <property type="match status" value="2"/>
</dbReference>
<protein>
    <submittedName>
        <fullName evidence="3">DBH-like monooxygenase protein 1-like</fullName>
    </submittedName>
</protein>
<dbReference type="GO" id="GO:0042420">
    <property type="term" value="P:dopamine catabolic process"/>
    <property type="evidence" value="ECO:0007669"/>
    <property type="project" value="TreeGrafter"/>
</dbReference>
<dbReference type="OrthoDB" id="5982938at2759"/>
<evidence type="ECO:0000313" key="3">
    <source>
        <dbReference type="EMBL" id="PFX26942.1"/>
    </source>
</evidence>
<dbReference type="InterPro" id="IPR045266">
    <property type="entry name" value="DOH_DOMON"/>
</dbReference>
<dbReference type="GO" id="GO:0006589">
    <property type="term" value="P:octopamine biosynthetic process"/>
    <property type="evidence" value="ECO:0007669"/>
    <property type="project" value="TreeGrafter"/>
</dbReference>
<dbReference type="Proteomes" id="UP000225706">
    <property type="component" value="Unassembled WGS sequence"/>
</dbReference>
<dbReference type="CDD" id="cd09631">
    <property type="entry name" value="DOMON_DOH"/>
    <property type="match status" value="2"/>
</dbReference>
<reference evidence="4" key="1">
    <citation type="journal article" date="2017" name="bioRxiv">
        <title>Comparative analysis of the genomes of Stylophora pistillata and Acropora digitifera provides evidence for extensive differences between species of corals.</title>
        <authorList>
            <person name="Voolstra C.R."/>
            <person name="Li Y."/>
            <person name="Liew Y.J."/>
            <person name="Baumgarten S."/>
            <person name="Zoccola D."/>
            <person name="Flot J.-F."/>
            <person name="Tambutte S."/>
            <person name="Allemand D."/>
            <person name="Aranda M."/>
        </authorList>
    </citation>
    <scope>NUCLEOTIDE SEQUENCE [LARGE SCALE GENOMIC DNA]</scope>
</reference>
<evidence type="ECO:0000313" key="4">
    <source>
        <dbReference type="Proteomes" id="UP000225706"/>
    </source>
</evidence>
<dbReference type="InterPro" id="IPR005018">
    <property type="entry name" value="DOMON_domain"/>
</dbReference>
<keyword evidence="1" id="KW-0732">Signal</keyword>
<accession>A0A2B4SEH6</accession>
<keyword evidence="4" id="KW-1185">Reference proteome</keyword>
<feature type="chain" id="PRO_5013378517" evidence="1">
    <location>
        <begin position="21"/>
        <end position="280"/>
    </location>
</feature>
<name>A0A2B4SEH6_STYPI</name>
<dbReference type="AlphaFoldDB" id="A0A2B4SEH6"/>
<organism evidence="3 4">
    <name type="scientific">Stylophora pistillata</name>
    <name type="common">Smooth cauliflower coral</name>
    <dbReference type="NCBI Taxonomy" id="50429"/>
    <lineage>
        <taxon>Eukaryota</taxon>
        <taxon>Metazoa</taxon>
        <taxon>Cnidaria</taxon>
        <taxon>Anthozoa</taxon>
        <taxon>Hexacorallia</taxon>
        <taxon>Scleractinia</taxon>
        <taxon>Astrocoeniina</taxon>
        <taxon>Pocilloporidae</taxon>
        <taxon>Stylophora</taxon>
    </lineage>
</organism>
<evidence type="ECO:0000256" key="1">
    <source>
        <dbReference type="SAM" id="SignalP"/>
    </source>
</evidence>
<comment type="caution">
    <text evidence="3">The sequence shown here is derived from an EMBL/GenBank/DDBJ whole genome shotgun (WGS) entry which is preliminary data.</text>
</comment>
<proteinExistence type="predicted"/>
<feature type="domain" description="DOMON" evidence="2">
    <location>
        <begin position="33"/>
        <end position="152"/>
    </location>
</feature>
<gene>
    <name evidence="3" type="primary">moxd1</name>
    <name evidence="3" type="ORF">AWC38_SpisGene8376</name>
</gene>
<dbReference type="PANTHER" id="PTHR10157">
    <property type="entry name" value="DOPAMINE BETA HYDROXYLASE RELATED"/>
    <property type="match status" value="1"/>
</dbReference>
<dbReference type="GO" id="GO:0030667">
    <property type="term" value="C:secretory granule membrane"/>
    <property type="evidence" value="ECO:0007669"/>
    <property type="project" value="TreeGrafter"/>
</dbReference>
<dbReference type="Pfam" id="PF03351">
    <property type="entry name" value="DOMON"/>
    <property type="match status" value="2"/>
</dbReference>
<dbReference type="GO" id="GO:0005615">
    <property type="term" value="C:extracellular space"/>
    <property type="evidence" value="ECO:0007669"/>
    <property type="project" value="TreeGrafter"/>
</dbReference>
<dbReference type="InterPro" id="IPR000945">
    <property type="entry name" value="DBH-like"/>
</dbReference>
<dbReference type="SUPFAM" id="SSF49344">
    <property type="entry name" value="CBD9-like"/>
    <property type="match status" value="1"/>
</dbReference>
<dbReference type="PROSITE" id="PS50836">
    <property type="entry name" value="DOMON"/>
    <property type="match status" value="2"/>
</dbReference>
<feature type="signal peptide" evidence="1">
    <location>
        <begin position="1"/>
        <end position="20"/>
    </location>
</feature>
<dbReference type="GO" id="GO:0042421">
    <property type="term" value="P:norepinephrine biosynthetic process"/>
    <property type="evidence" value="ECO:0007669"/>
    <property type="project" value="TreeGrafter"/>
</dbReference>
<evidence type="ECO:0000259" key="2">
    <source>
        <dbReference type="PROSITE" id="PS50836"/>
    </source>
</evidence>
<dbReference type="GO" id="GO:0004500">
    <property type="term" value="F:dopamine beta-monooxygenase activity"/>
    <property type="evidence" value="ECO:0007669"/>
    <property type="project" value="InterPro"/>
</dbReference>